<reference evidence="4" key="1">
    <citation type="journal article" date="2019" name="Int. J. Syst. Evol. Microbiol.">
        <title>The Global Catalogue of Microorganisms (GCM) 10K type strain sequencing project: providing services to taxonomists for standard genome sequencing and annotation.</title>
        <authorList>
            <consortium name="The Broad Institute Genomics Platform"/>
            <consortium name="The Broad Institute Genome Sequencing Center for Infectious Disease"/>
            <person name="Wu L."/>
            <person name="Ma J."/>
        </authorList>
    </citation>
    <scope>NUCLEOTIDE SEQUENCE [LARGE SCALE GENOMIC DNA]</scope>
    <source>
        <strain evidence="4">CGMCC 4.6997</strain>
    </source>
</reference>
<proteinExistence type="inferred from homology"/>
<keyword evidence="3" id="KW-0282">Flagellum</keyword>
<protein>
    <submittedName>
        <fullName evidence="3">Flagellar hook assembly protein FlgD</fullName>
    </submittedName>
</protein>
<keyword evidence="2" id="KW-1005">Bacterial flagellum biogenesis</keyword>
<evidence type="ECO:0000313" key="4">
    <source>
        <dbReference type="Proteomes" id="UP001596039"/>
    </source>
</evidence>
<gene>
    <name evidence="3" type="ORF">ACFPJ4_08900</name>
</gene>
<accession>A0ABW0NRD6</accession>
<dbReference type="EMBL" id="JBHSMG010000002">
    <property type="protein sequence ID" value="MFC5502354.1"/>
    <property type="molecule type" value="Genomic_DNA"/>
</dbReference>
<keyword evidence="4" id="KW-1185">Reference proteome</keyword>
<organism evidence="3 4">
    <name type="scientific">Lysinimonas soli</name>
    <dbReference type="NCBI Taxonomy" id="1074233"/>
    <lineage>
        <taxon>Bacteria</taxon>
        <taxon>Bacillati</taxon>
        <taxon>Actinomycetota</taxon>
        <taxon>Actinomycetes</taxon>
        <taxon>Micrococcales</taxon>
        <taxon>Microbacteriaceae</taxon>
        <taxon>Lysinimonas</taxon>
    </lineage>
</organism>
<keyword evidence="3" id="KW-0966">Cell projection</keyword>
<dbReference type="RefSeq" id="WP_386740050.1">
    <property type="nucleotide sequence ID" value="NZ_JBHSMG010000002.1"/>
</dbReference>
<evidence type="ECO:0000256" key="1">
    <source>
        <dbReference type="ARBA" id="ARBA00010577"/>
    </source>
</evidence>
<name>A0ABW0NRD6_9MICO</name>
<dbReference type="Pfam" id="PF03963">
    <property type="entry name" value="FlgD"/>
    <property type="match status" value="1"/>
</dbReference>
<evidence type="ECO:0000256" key="2">
    <source>
        <dbReference type="ARBA" id="ARBA00022795"/>
    </source>
</evidence>
<sequence length="150" mass="15289">MSITAPANNGASASLYTNSTTGTAAKNQQMNSQMFLQLLVTQLKTQDPNSPMDSNSMITQTSQLASMQALTTLSDTQSANYSLQQRESASQLIGLTASYLDAGGVTRSGTVTGASFGGKTPTVTIGGVSVDLASLTAVARTAQPSATTAS</sequence>
<dbReference type="InterPro" id="IPR005648">
    <property type="entry name" value="FlgD"/>
</dbReference>
<keyword evidence="3" id="KW-0969">Cilium</keyword>
<comment type="caution">
    <text evidence="3">The sequence shown here is derived from an EMBL/GenBank/DDBJ whole genome shotgun (WGS) entry which is preliminary data.</text>
</comment>
<dbReference type="Proteomes" id="UP001596039">
    <property type="component" value="Unassembled WGS sequence"/>
</dbReference>
<evidence type="ECO:0000313" key="3">
    <source>
        <dbReference type="EMBL" id="MFC5502354.1"/>
    </source>
</evidence>
<comment type="similarity">
    <text evidence="1">Belongs to the FlgD family.</text>
</comment>